<keyword evidence="5 7" id="KW-0157">Chromophore</keyword>
<dbReference type="InterPro" id="IPR036134">
    <property type="entry name" value="Crypto/Photolyase_FAD-like_sf"/>
</dbReference>
<keyword evidence="4 6" id="KW-0274">FAD</keyword>
<evidence type="ECO:0000313" key="9">
    <source>
        <dbReference type="EMBL" id="OFA09125.1"/>
    </source>
</evidence>
<dbReference type="InterPro" id="IPR014729">
    <property type="entry name" value="Rossmann-like_a/b/a_fold"/>
</dbReference>
<dbReference type="RefSeq" id="WP_070245840.1">
    <property type="nucleotide sequence ID" value="NZ_LROM01000016.1"/>
</dbReference>
<feature type="binding site" evidence="6">
    <location>
        <begin position="327"/>
        <end position="334"/>
    </location>
    <ligand>
        <name>FAD</name>
        <dbReference type="ChEBI" id="CHEBI:57692"/>
    </ligand>
</feature>
<dbReference type="Gene3D" id="1.10.579.10">
    <property type="entry name" value="DNA Cyclobutane Dipyrimidine Photolyase, subunit A, domain 3"/>
    <property type="match status" value="1"/>
</dbReference>
<comment type="similarity">
    <text evidence="1 7">Belongs to the DNA photolyase class-1 family.</text>
</comment>
<dbReference type="Proteomes" id="UP000175989">
    <property type="component" value="Unassembled WGS sequence"/>
</dbReference>
<dbReference type="Gene3D" id="1.25.40.80">
    <property type="match status" value="1"/>
</dbReference>
<evidence type="ECO:0000256" key="4">
    <source>
        <dbReference type="ARBA" id="ARBA00022827"/>
    </source>
</evidence>
<feature type="domain" description="Photolyase/cryptochrome alpha/beta" evidence="8">
    <location>
        <begin position="2"/>
        <end position="132"/>
    </location>
</feature>
<dbReference type="GO" id="GO:0071949">
    <property type="term" value="F:FAD binding"/>
    <property type="evidence" value="ECO:0007669"/>
    <property type="project" value="TreeGrafter"/>
</dbReference>
<dbReference type="InterPro" id="IPR002081">
    <property type="entry name" value="Cryptochrome/DNA_photolyase_1"/>
</dbReference>
<organism evidence="9 10">
    <name type="scientific">Duganella phyllosphaerae</name>
    <dbReference type="NCBI Taxonomy" id="762836"/>
    <lineage>
        <taxon>Bacteria</taxon>
        <taxon>Pseudomonadati</taxon>
        <taxon>Pseudomonadota</taxon>
        <taxon>Betaproteobacteria</taxon>
        <taxon>Burkholderiales</taxon>
        <taxon>Oxalobacteraceae</taxon>
        <taxon>Telluria group</taxon>
        <taxon>Duganella</taxon>
    </lineage>
</organism>
<dbReference type="InterPro" id="IPR036155">
    <property type="entry name" value="Crypto/Photolyase_N_sf"/>
</dbReference>
<dbReference type="AlphaFoldDB" id="A0A1E7X7N4"/>
<dbReference type="PRINTS" id="PR00147">
    <property type="entry name" value="DNAPHOTLYASE"/>
</dbReference>
<feature type="binding site" evidence="6">
    <location>
        <begin position="429"/>
        <end position="431"/>
    </location>
    <ligand>
        <name>FAD</name>
        <dbReference type="ChEBI" id="CHEBI:57692"/>
    </ligand>
</feature>
<dbReference type="PANTHER" id="PTHR11455">
    <property type="entry name" value="CRYPTOCHROME"/>
    <property type="match status" value="1"/>
</dbReference>
<evidence type="ECO:0000256" key="3">
    <source>
        <dbReference type="ARBA" id="ARBA00022630"/>
    </source>
</evidence>
<protein>
    <recommendedName>
        <fullName evidence="2 7">Cryptochrome DASH</fullName>
    </recommendedName>
</protein>
<dbReference type="Pfam" id="PF03441">
    <property type="entry name" value="FAD_binding_7"/>
    <property type="match status" value="1"/>
</dbReference>
<dbReference type="InterPro" id="IPR014133">
    <property type="entry name" value="Cry_DASH"/>
</dbReference>
<evidence type="ECO:0000259" key="8">
    <source>
        <dbReference type="PROSITE" id="PS51645"/>
    </source>
</evidence>
<dbReference type="PROSITE" id="PS51645">
    <property type="entry name" value="PHR_CRY_ALPHA_BETA"/>
    <property type="match status" value="1"/>
</dbReference>
<dbReference type="PANTHER" id="PTHR11455:SF22">
    <property type="entry name" value="CRYPTOCHROME DASH"/>
    <property type="match status" value="1"/>
</dbReference>
<dbReference type="PATRIC" id="fig|762836.4.peg.180"/>
<evidence type="ECO:0000256" key="2">
    <source>
        <dbReference type="ARBA" id="ARBA00017881"/>
    </source>
</evidence>
<dbReference type="Pfam" id="PF00875">
    <property type="entry name" value="DNA_photolyase"/>
    <property type="match status" value="1"/>
</dbReference>
<feature type="binding site" evidence="6">
    <location>
        <begin position="287"/>
        <end position="291"/>
    </location>
    <ligand>
        <name>FAD</name>
        <dbReference type="ChEBI" id="CHEBI:57692"/>
    </ligand>
</feature>
<sequence>MKTVLFWFRNDLRLHDQPALQAALASGARYLLPVACLPAPDEATAWGWERASPQRRAWLHGALRDLDRQLTGLGCPLLVCDGDPATVLPALAAAVGATELYCEDIAAPEEQQHVASLRAAGLAVHTTWQSSLLDPQYLPWTVDALPASYTPFRQAVERALQSAAPVPQPMAPASAAASTAPSADTAPVSHRSFPALVAAPLAAPGAMLPWPPAATAAGATLPGYRAVLLAAPDDALLADPRSSLPAGPAGLQGGETAALAHLHQYLQRRLPDSYKRTRNQLYGVDFSSKWSPWLANGALSARRILAEVRAYEAQHGANEGTYWLWFELLWRDYFRLLHLQYGAALYRERGLSTRSAAPPSATSDERTANLARWRHGATGEPLVDAAMRELLHTGYLSNRLRQVVASYLLNELQGDWRAGAAWFESRLVDYDVYSNQGNWLYIAGRGTDPRGGRHFNLEKQTAEHDPDGVYRRRWAGSECP</sequence>
<evidence type="ECO:0000256" key="7">
    <source>
        <dbReference type="RuleBase" id="RU367151"/>
    </source>
</evidence>
<name>A0A1E7X7N4_9BURK</name>
<evidence type="ECO:0000313" key="10">
    <source>
        <dbReference type="Proteomes" id="UP000175989"/>
    </source>
</evidence>
<reference evidence="10" key="1">
    <citation type="journal article" date="2016" name="Front. Microbiol.">
        <title>Molecular Keys to the Janthinobacterium and Duganella spp. Interaction with the Plant Pathogen Fusarium graminearum.</title>
        <authorList>
            <person name="Haack F.S."/>
            <person name="Poehlein A."/>
            <person name="Kroger C."/>
            <person name="Voigt C.A."/>
            <person name="Piepenbring M."/>
            <person name="Bode H.B."/>
            <person name="Daniel R."/>
            <person name="Schafer W."/>
            <person name="Streit W.R."/>
        </authorList>
    </citation>
    <scope>NUCLEOTIDE SEQUENCE [LARGE SCALE GENOMIC DNA]</scope>
    <source>
        <strain evidence="10">T54</strain>
    </source>
</reference>
<dbReference type="Gene3D" id="3.40.50.620">
    <property type="entry name" value="HUPs"/>
    <property type="match status" value="1"/>
</dbReference>
<dbReference type="InterPro" id="IPR005101">
    <property type="entry name" value="Cryptochr/Photolyase_FAD-bd"/>
</dbReference>
<evidence type="ECO:0000256" key="1">
    <source>
        <dbReference type="ARBA" id="ARBA00005862"/>
    </source>
</evidence>
<comment type="cofactor">
    <cofactor evidence="7">
        <name>(6R)-5,10-methylene-5,6,7,8-tetrahydrofolate</name>
        <dbReference type="ChEBI" id="CHEBI:15636"/>
    </cofactor>
    <text evidence="7">Binds 1 5,10-methenyltetrahydrofolate (MTHF) per subunit.</text>
</comment>
<comment type="function">
    <text evidence="7">May have a photoreceptor function.</text>
</comment>
<evidence type="ECO:0000256" key="5">
    <source>
        <dbReference type="ARBA" id="ARBA00022991"/>
    </source>
</evidence>
<gene>
    <name evidence="9" type="primary">cry1</name>
    <name evidence="9" type="ORF">DUPY_01710</name>
</gene>
<dbReference type="GO" id="GO:0000719">
    <property type="term" value="P:photoreactive repair"/>
    <property type="evidence" value="ECO:0007669"/>
    <property type="project" value="TreeGrafter"/>
</dbReference>
<dbReference type="InterPro" id="IPR018394">
    <property type="entry name" value="DNA_photolyase_1_CS_C"/>
</dbReference>
<dbReference type="InterPro" id="IPR006050">
    <property type="entry name" value="DNA_photolyase_N"/>
</dbReference>
<dbReference type="SUPFAM" id="SSF48173">
    <property type="entry name" value="Cryptochrome/photolyase FAD-binding domain"/>
    <property type="match status" value="1"/>
</dbReference>
<dbReference type="SUPFAM" id="SSF52425">
    <property type="entry name" value="Cryptochrome/photolyase, N-terminal domain"/>
    <property type="match status" value="1"/>
</dbReference>
<comment type="caution">
    <text evidence="9">The sequence shown here is derived from an EMBL/GenBank/DDBJ whole genome shotgun (WGS) entry which is preliminary data.</text>
</comment>
<comment type="cofactor">
    <cofactor evidence="6 7">
        <name>FAD</name>
        <dbReference type="ChEBI" id="CHEBI:57692"/>
    </cofactor>
    <text evidence="6 7">Binds 1 FAD per subunit.</text>
</comment>
<dbReference type="OrthoDB" id="9772484at2"/>
<keyword evidence="3 6" id="KW-0285">Flavoprotein</keyword>
<dbReference type="EMBL" id="LROM01000016">
    <property type="protein sequence ID" value="OFA09125.1"/>
    <property type="molecule type" value="Genomic_DNA"/>
</dbReference>
<dbReference type="NCBIfam" id="TIGR02765">
    <property type="entry name" value="crypto_DASH"/>
    <property type="match status" value="1"/>
</dbReference>
<accession>A0A1E7X7N4</accession>
<dbReference type="GO" id="GO:0003677">
    <property type="term" value="F:DNA binding"/>
    <property type="evidence" value="ECO:0007669"/>
    <property type="project" value="TreeGrafter"/>
</dbReference>
<dbReference type="PROSITE" id="PS00394">
    <property type="entry name" value="DNA_PHOTOLYASES_1_1"/>
    <property type="match status" value="1"/>
</dbReference>
<dbReference type="GO" id="GO:0003913">
    <property type="term" value="F:DNA photolyase activity"/>
    <property type="evidence" value="ECO:0007669"/>
    <property type="project" value="InterPro"/>
</dbReference>
<feature type="binding site" evidence="6">
    <location>
        <position position="274"/>
    </location>
    <ligand>
        <name>FAD</name>
        <dbReference type="ChEBI" id="CHEBI:57692"/>
    </ligand>
</feature>
<proteinExistence type="inferred from homology"/>
<evidence type="ECO:0000256" key="6">
    <source>
        <dbReference type="PIRSR" id="PIRSR602081-1"/>
    </source>
</evidence>
<keyword evidence="10" id="KW-1185">Reference proteome</keyword>